<dbReference type="InterPro" id="IPR022791">
    <property type="entry name" value="L-PG_synthase/AglD"/>
</dbReference>
<keyword evidence="9" id="KW-1185">Reference proteome</keyword>
<keyword evidence="4 7" id="KW-1133">Transmembrane helix</keyword>
<dbReference type="Proteomes" id="UP000495940">
    <property type="component" value="Chromosome"/>
</dbReference>
<feature type="region of interest" description="Disordered" evidence="6">
    <location>
        <begin position="1"/>
        <end position="95"/>
    </location>
</feature>
<evidence type="ECO:0000313" key="8">
    <source>
        <dbReference type="EMBL" id="QCD59411.1"/>
    </source>
</evidence>
<dbReference type="PANTHER" id="PTHR40277:SF1">
    <property type="entry name" value="BLL5419 PROTEIN"/>
    <property type="match status" value="1"/>
</dbReference>
<dbReference type="Pfam" id="PF03706">
    <property type="entry name" value="LPG_synthase_TM"/>
    <property type="match status" value="1"/>
</dbReference>
<feature type="compositionally biased region" description="Low complexity" evidence="6">
    <location>
        <begin position="20"/>
        <end position="49"/>
    </location>
</feature>
<organism evidence="8 9">
    <name type="scientific">Streptomyces hawaiiensis</name>
    <dbReference type="NCBI Taxonomy" id="67305"/>
    <lineage>
        <taxon>Bacteria</taxon>
        <taxon>Bacillati</taxon>
        <taxon>Actinomycetota</taxon>
        <taxon>Actinomycetes</taxon>
        <taxon>Kitasatosporales</taxon>
        <taxon>Streptomycetaceae</taxon>
        <taxon>Streptomyces</taxon>
    </lineage>
</organism>
<feature type="transmembrane region" description="Helical" evidence="7">
    <location>
        <begin position="388"/>
        <end position="407"/>
    </location>
</feature>
<evidence type="ECO:0000256" key="3">
    <source>
        <dbReference type="ARBA" id="ARBA00022692"/>
    </source>
</evidence>
<evidence type="ECO:0000256" key="2">
    <source>
        <dbReference type="ARBA" id="ARBA00022475"/>
    </source>
</evidence>
<reference evidence="8 9" key="1">
    <citation type="submission" date="2017-06" db="EMBL/GenBank/DDBJ databases">
        <title>Complete Genome Sequence of Streptomyces hawaiiensis NRRL 15010 and insights into acyldepsipeptides biosynthesis.</title>
        <authorList>
            <person name="Mariita R.M."/>
            <person name="Sello J.K."/>
        </authorList>
    </citation>
    <scope>NUCLEOTIDE SEQUENCE [LARGE SCALE GENOMIC DNA]</scope>
    <source>
        <strain evidence="8 9">ATCC 12236</strain>
    </source>
</reference>
<keyword evidence="3 7" id="KW-0812">Transmembrane</keyword>
<feature type="transmembrane region" description="Helical" evidence="7">
    <location>
        <begin position="194"/>
        <end position="215"/>
    </location>
</feature>
<evidence type="ECO:0000256" key="6">
    <source>
        <dbReference type="SAM" id="MobiDB-lite"/>
    </source>
</evidence>
<feature type="compositionally biased region" description="Low complexity" evidence="6">
    <location>
        <begin position="71"/>
        <end position="84"/>
    </location>
</feature>
<feature type="transmembrane region" description="Helical" evidence="7">
    <location>
        <begin position="413"/>
        <end position="432"/>
    </location>
</feature>
<feature type="transmembrane region" description="Helical" evidence="7">
    <location>
        <begin position="336"/>
        <end position="354"/>
    </location>
</feature>
<proteinExistence type="predicted"/>
<evidence type="ECO:0008006" key="10">
    <source>
        <dbReference type="Google" id="ProtNLM"/>
    </source>
</evidence>
<evidence type="ECO:0000313" key="9">
    <source>
        <dbReference type="Proteomes" id="UP000495940"/>
    </source>
</evidence>
<feature type="transmembrane region" description="Helical" evidence="7">
    <location>
        <begin position="468"/>
        <end position="488"/>
    </location>
</feature>
<keyword evidence="5 7" id="KW-0472">Membrane</keyword>
<dbReference type="AlphaFoldDB" id="A0A6G5RNK7"/>
<feature type="compositionally biased region" description="Polar residues" evidence="6">
    <location>
        <begin position="1"/>
        <end position="15"/>
    </location>
</feature>
<feature type="transmembrane region" description="Helical" evidence="7">
    <location>
        <begin position="227"/>
        <end position="245"/>
    </location>
</feature>
<dbReference type="PANTHER" id="PTHR40277">
    <property type="entry name" value="BLL5419 PROTEIN"/>
    <property type="match status" value="1"/>
</dbReference>
<gene>
    <name evidence="8" type="ORF">CEB94_34900</name>
</gene>
<protein>
    <recommendedName>
        <fullName evidence="10">Lysylphosphatidylglycerol synthetase family protein</fullName>
    </recommendedName>
</protein>
<feature type="transmembrane region" description="Helical" evidence="7">
    <location>
        <begin position="304"/>
        <end position="324"/>
    </location>
</feature>
<comment type="subcellular location">
    <subcellularLocation>
        <location evidence="1">Cell membrane</location>
        <topology evidence="1">Multi-pass membrane protein</topology>
    </subcellularLocation>
</comment>
<keyword evidence="2" id="KW-1003">Cell membrane</keyword>
<sequence>MSPQATGTRPRTTLTEIRRPSATGSGTRASAVSGAAGAARADAAVPRPAVGDRSEPAASDPPGPGRPAEAPSPGAGPDGIGADDTGPEGIGPDSVVADCIGLAGIRPDGTGLDGTGLDGTGPDGVGPNAVGVEGISPDGIGPNNAGADGIGLADIGRNGIGANGTGPDSAPTSSPGPIRAALARLGSPAVRTRLGTVAGIAILGVLFWRLGTGVFLDGLRRIDGVSLLLALGIGLVTTVFSAWRWAIVARGLRIRLPFGPAVADYYRALFLNAALPGGVLGDVHRAVRHGQSEGDLRRGVKAVVLERAAGQIALFALGAVVLLTMPSPVLAESRHIAPLAALAALGALAVVLALRMNRAAPSPRGSKLRAVLAEAREGLLSRRNGPGVVVSSVVVLAGYVAMFVLAARVAGTAASVAVLLPLAVLALLAMGLPLNVGGWGPREGVTAWAFGAAGLGAGRGLAVAVVYGVLSLVASLPGLIVLVARWYAGLRAGARATSGAPEPQGDYSSEASIEKYAPKESARLARSSFPFSAEPSEGRPMTPESV</sequence>
<name>A0A6G5RNK7_9ACTN</name>
<evidence type="ECO:0000256" key="7">
    <source>
        <dbReference type="SAM" id="Phobius"/>
    </source>
</evidence>
<evidence type="ECO:0000256" key="5">
    <source>
        <dbReference type="ARBA" id="ARBA00023136"/>
    </source>
</evidence>
<accession>A0A6G5RNK7</accession>
<evidence type="ECO:0000256" key="1">
    <source>
        <dbReference type="ARBA" id="ARBA00004651"/>
    </source>
</evidence>
<dbReference type="GO" id="GO:0005886">
    <property type="term" value="C:plasma membrane"/>
    <property type="evidence" value="ECO:0007669"/>
    <property type="project" value="UniProtKB-SubCell"/>
</dbReference>
<dbReference type="KEGG" id="shaw:CEB94_34900"/>
<evidence type="ECO:0000256" key="4">
    <source>
        <dbReference type="ARBA" id="ARBA00022989"/>
    </source>
</evidence>
<dbReference type="EMBL" id="CP021978">
    <property type="protein sequence ID" value="QCD59411.1"/>
    <property type="molecule type" value="Genomic_DNA"/>
</dbReference>